<organism evidence="2 3">
    <name type="scientific">Haematococcus lacustris</name>
    <name type="common">Green alga</name>
    <name type="synonym">Haematococcus pluvialis</name>
    <dbReference type="NCBI Taxonomy" id="44745"/>
    <lineage>
        <taxon>Eukaryota</taxon>
        <taxon>Viridiplantae</taxon>
        <taxon>Chlorophyta</taxon>
        <taxon>core chlorophytes</taxon>
        <taxon>Chlorophyceae</taxon>
        <taxon>CS clade</taxon>
        <taxon>Chlamydomonadales</taxon>
        <taxon>Haematococcaceae</taxon>
        <taxon>Haematococcus</taxon>
    </lineage>
</organism>
<proteinExistence type="predicted"/>
<reference evidence="2 3" key="1">
    <citation type="submission" date="2020-02" db="EMBL/GenBank/DDBJ databases">
        <title>Draft genome sequence of Haematococcus lacustris strain NIES-144.</title>
        <authorList>
            <person name="Morimoto D."/>
            <person name="Nakagawa S."/>
            <person name="Yoshida T."/>
            <person name="Sawayama S."/>
        </authorList>
    </citation>
    <scope>NUCLEOTIDE SEQUENCE [LARGE SCALE GENOMIC DNA]</scope>
    <source>
        <strain evidence="2 3">NIES-144</strain>
    </source>
</reference>
<gene>
    <name evidence="2" type="ORF">HaLaN_23739</name>
</gene>
<dbReference type="Proteomes" id="UP000485058">
    <property type="component" value="Unassembled WGS sequence"/>
</dbReference>
<keyword evidence="3" id="KW-1185">Reference proteome</keyword>
<dbReference type="EMBL" id="BLLF01002903">
    <property type="protein sequence ID" value="GFH25730.1"/>
    <property type="molecule type" value="Genomic_DNA"/>
</dbReference>
<protein>
    <submittedName>
        <fullName evidence="2">Uncharacterized protein</fullName>
    </submittedName>
</protein>
<comment type="caution">
    <text evidence="2">The sequence shown here is derived from an EMBL/GenBank/DDBJ whole genome shotgun (WGS) entry which is preliminary data.</text>
</comment>
<feature type="region of interest" description="Disordered" evidence="1">
    <location>
        <begin position="1"/>
        <end position="29"/>
    </location>
</feature>
<evidence type="ECO:0000313" key="3">
    <source>
        <dbReference type="Proteomes" id="UP000485058"/>
    </source>
</evidence>
<evidence type="ECO:0000256" key="1">
    <source>
        <dbReference type="SAM" id="MobiDB-lite"/>
    </source>
</evidence>
<name>A0A699ZX93_HAELA</name>
<accession>A0A699ZX93</accession>
<dbReference type="AlphaFoldDB" id="A0A699ZX93"/>
<sequence length="131" mass="13656">MGVGRATPTNKIDRKPTPGSPENKVAGQPNTVVAAVAGARLADADRVAAPPKPKRPLQMRQRSLAWQSSDCRAANGAIGQASVPLAAGMRPLNPYATPWIDPQAAQCLDDFHAHEAAGKALKMKLLAAAAM</sequence>
<evidence type="ECO:0000313" key="2">
    <source>
        <dbReference type="EMBL" id="GFH25730.1"/>
    </source>
</evidence>